<protein>
    <submittedName>
        <fullName evidence="1">Carboxypeptidase-like regulatory domain-containing protein</fullName>
    </submittedName>
</protein>
<dbReference type="InterPro" id="IPR008969">
    <property type="entry name" value="CarboxyPept-like_regulatory"/>
</dbReference>
<reference evidence="1 2" key="1">
    <citation type="submission" date="2023-12" db="EMBL/GenBank/DDBJ databases">
        <title>Novel species of the genus Arcicella isolated from rivers.</title>
        <authorList>
            <person name="Lu H."/>
        </authorList>
    </citation>
    <scope>NUCLEOTIDE SEQUENCE [LARGE SCALE GENOMIC DNA]</scope>
    <source>
        <strain evidence="1 2">LMG 21963</strain>
    </source>
</reference>
<dbReference type="SUPFAM" id="SSF49464">
    <property type="entry name" value="Carboxypeptidase regulatory domain-like"/>
    <property type="match status" value="1"/>
</dbReference>
<comment type="caution">
    <text evidence="1">The sequence shown here is derived from an EMBL/GenBank/DDBJ whole genome shotgun (WGS) entry which is preliminary data.</text>
</comment>
<accession>A0ABU5QPX1</accession>
<dbReference type="EMBL" id="JAYFUL010000025">
    <property type="protein sequence ID" value="MEA5259132.1"/>
    <property type="molecule type" value="Genomic_DNA"/>
</dbReference>
<dbReference type="Proteomes" id="UP001304671">
    <property type="component" value="Unassembled WGS sequence"/>
</dbReference>
<sequence length="244" mass="27007">MKKQPYLLSIKNPCEQDWSLMTQNDIGKYCSQCSKTVIDFTALSDKEIFEIMNQASGKVCGRLTKQQLNRPIAYKQQTNFARYYNILAGIILLGTTGNSFANKSNTPSKEIIENNQLTLFSKNANVGLSTDSLKNIVRGKVVDKDTKIPIPGAIIGIKGSNKGINTDGEGQFKLLIPDAVLADNITLITMAIGYKGTETTVNMRDLSISQDLVVIPIETDLLGEVVVVGSIVAKQKKWWQFWKK</sequence>
<dbReference type="Gene3D" id="2.60.40.1120">
    <property type="entry name" value="Carboxypeptidase-like, regulatory domain"/>
    <property type="match status" value="1"/>
</dbReference>
<keyword evidence="2" id="KW-1185">Reference proteome</keyword>
<dbReference type="RefSeq" id="WP_323250641.1">
    <property type="nucleotide sequence ID" value="NZ_JAYFUL010000025.1"/>
</dbReference>
<organism evidence="1 2">
    <name type="scientific">Arcicella aquatica</name>
    <dbReference type="NCBI Taxonomy" id="217141"/>
    <lineage>
        <taxon>Bacteria</taxon>
        <taxon>Pseudomonadati</taxon>
        <taxon>Bacteroidota</taxon>
        <taxon>Cytophagia</taxon>
        <taxon>Cytophagales</taxon>
        <taxon>Flectobacillaceae</taxon>
        <taxon>Arcicella</taxon>
    </lineage>
</organism>
<dbReference type="Pfam" id="PF13715">
    <property type="entry name" value="CarbopepD_reg_2"/>
    <property type="match status" value="1"/>
</dbReference>
<evidence type="ECO:0000313" key="1">
    <source>
        <dbReference type="EMBL" id="MEA5259132.1"/>
    </source>
</evidence>
<gene>
    <name evidence="1" type="ORF">VB264_15150</name>
</gene>
<evidence type="ECO:0000313" key="2">
    <source>
        <dbReference type="Proteomes" id="UP001304671"/>
    </source>
</evidence>
<proteinExistence type="predicted"/>
<name>A0ABU5QPX1_9BACT</name>